<dbReference type="Proteomes" id="UP000783253">
    <property type="component" value="Unassembled WGS sequence"/>
</dbReference>
<keyword evidence="1" id="KW-0472">Membrane</keyword>
<feature type="transmembrane region" description="Helical" evidence="1">
    <location>
        <begin position="7"/>
        <end position="27"/>
    </location>
</feature>
<evidence type="ECO:0008006" key="4">
    <source>
        <dbReference type="Google" id="ProtNLM"/>
    </source>
</evidence>
<proteinExistence type="predicted"/>
<organism evidence="2 3">
    <name type="scientific">Qipengyuania polymorpha</name>
    <dbReference type="NCBI Taxonomy" id="2867234"/>
    <lineage>
        <taxon>Bacteria</taxon>
        <taxon>Pseudomonadati</taxon>
        <taxon>Pseudomonadota</taxon>
        <taxon>Alphaproteobacteria</taxon>
        <taxon>Sphingomonadales</taxon>
        <taxon>Erythrobacteraceae</taxon>
        <taxon>Qipengyuania</taxon>
    </lineage>
</organism>
<keyword evidence="3" id="KW-1185">Reference proteome</keyword>
<dbReference type="EMBL" id="JAIGNK010000003">
    <property type="protein sequence ID" value="MBX7458531.1"/>
    <property type="molecule type" value="Genomic_DNA"/>
</dbReference>
<keyword evidence="1" id="KW-0812">Transmembrane</keyword>
<evidence type="ECO:0000313" key="3">
    <source>
        <dbReference type="Proteomes" id="UP000783253"/>
    </source>
</evidence>
<accession>A0ABS7J221</accession>
<sequence length="102" mass="11371">MIVGALYLASFLTGITGLVGVVLAHIWEGEARGTWAESHYTYLIRTFWFSFLASIAAVVLMFVIIGFFLFPLIAIWFGVRSVLSLVKASKQEPMPDPKTLLF</sequence>
<keyword evidence="1" id="KW-1133">Transmembrane helix</keyword>
<name>A0ABS7J221_9SPHN</name>
<evidence type="ECO:0000256" key="1">
    <source>
        <dbReference type="SAM" id="Phobius"/>
    </source>
</evidence>
<comment type="caution">
    <text evidence="2">The sequence shown here is derived from an EMBL/GenBank/DDBJ whole genome shotgun (WGS) entry which is preliminary data.</text>
</comment>
<gene>
    <name evidence="2" type="ORF">K3152_09760</name>
</gene>
<feature type="transmembrane region" description="Helical" evidence="1">
    <location>
        <begin position="47"/>
        <end position="77"/>
    </location>
</feature>
<evidence type="ECO:0000313" key="2">
    <source>
        <dbReference type="EMBL" id="MBX7458531.1"/>
    </source>
</evidence>
<reference evidence="2 3" key="1">
    <citation type="submission" date="2021-08" db="EMBL/GenBank/DDBJ databases">
        <title>Comparative Genomics Analysis of the Genus Qipengyuania Reveals Extensive Genetic Diversity and Metabolic Versatility, Including the Description of Fifteen Novel Species.</title>
        <authorList>
            <person name="Liu Y."/>
        </authorList>
    </citation>
    <scope>NUCLEOTIDE SEQUENCE [LARGE SCALE GENOMIC DNA]</scope>
    <source>
        <strain evidence="2 3">1NDH17</strain>
    </source>
</reference>
<protein>
    <recommendedName>
        <fullName evidence="4">DUF4870 domain-containing protein</fullName>
    </recommendedName>
</protein>